<evidence type="ECO:0000313" key="3">
    <source>
        <dbReference type="Proteomes" id="UP000028826"/>
    </source>
</evidence>
<dbReference type="EMBL" id="JGYG01000002">
    <property type="protein sequence ID" value="KFI31341.1"/>
    <property type="molecule type" value="Genomic_DNA"/>
</dbReference>
<dbReference type="STRING" id="195105.CN97_10010"/>
<dbReference type="SMART" id="SM01040">
    <property type="entry name" value="Bro-N"/>
    <property type="match status" value="1"/>
</dbReference>
<keyword evidence="3" id="KW-1185">Reference proteome</keyword>
<dbReference type="PROSITE" id="PS51750">
    <property type="entry name" value="BRO_N"/>
    <property type="match status" value="1"/>
</dbReference>
<dbReference type="eggNOG" id="COG3617">
    <property type="taxonomic scope" value="Bacteria"/>
</dbReference>
<feature type="domain" description="Bro-N" evidence="1">
    <location>
        <begin position="1"/>
        <end position="100"/>
    </location>
</feature>
<proteinExistence type="predicted"/>
<gene>
    <name evidence="2" type="ORF">CN97_10010</name>
</gene>
<dbReference type="AlphaFoldDB" id="A0A086YAP1"/>
<dbReference type="Pfam" id="PF02498">
    <property type="entry name" value="Bro-N"/>
    <property type="match status" value="1"/>
</dbReference>
<evidence type="ECO:0000259" key="1">
    <source>
        <dbReference type="PROSITE" id="PS51750"/>
    </source>
</evidence>
<dbReference type="Proteomes" id="UP000028826">
    <property type="component" value="Unassembled WGS sequence"/>
</dbReference>
<evidence type="ECO:0000313" key="2">
    <source>
        <dbReference type="EMBL" id="KFI31341.1"/>
    </source>
</evidence>
<dbReference type="PANTHER" id="PTHR36180:SF2">
    <property type="entry name" value="BRO FAMILY PROTEIN"/>
    <property type="match status" value="1"/>
</dbReference>
<reference evidence="2 3" key="1">
    <citation type="submission" date="2014-03" db="EMBL/GenBank/DDBJ databases">
        <title>Genome of Haematobacter massiliensis CCUG 47968.</title>
        <authorList>
            <person name="Wang D."/>
            <person name="Wang G."/>
        </authorList>
    </citation>
    <scope>NUCLEOTIDE SEQUENCE [LARGE SCALE GENOMIC DNA]</scope>
    <source>
        <strain evidence="2 3">CCUG 47968</strain>
    </source>
</reference>
<organism evidence="2 3">
    <name type="scientific">Haematobacter massiliensis</name>
    <dbReference type="NCBI Taxonomy" id="195105"/>
    <lineage>
        <taxon>Bacteria</taxon>
        <taxon>Pseudomonadati</taxon>
        <taxon>Pseudomonadota</taxon>
        <taxon>Alphaproteobacteria</taxon>
        <taxon>Rhodobacterales</taxon>
        <taxon>Paracoccaceae</taxon>
        <taxon>Haematobacter</taxon>
    </lineage>
</organism>
<dbReference type="InterPro" id="IPR003497">
    <property type="entry name" value="BRO_N_domain"/>
</dbReference>
<protein>
    <submittedName>
        <fullName evidence="2">Phage antirepressor protein</fullName>
    </submittedName>
</protein>
<accession>A0A086YAP1</accession>
<sequence>MQTFTFLTHPIRTVTIDGAPWFVVRDVLDVLGIVHLGAALNNVDQTHIIDIKITSGRGRPNKLINEPGLYKLILRSDKEEAKPFQKWVTEVVLPAIRKDGGTREEDLLHLSSRTPHGRIGST</sequence>
<comment type="caution">
    <text evidence="2">The sequence shown here is derived from an EMBL/GenBank/DDBJ whole genome shotgun (WGS) entry which is preliminary data.</text>
</comment>
<dbReference type="PANTHER" id="PTHR36180">
    <property type="entry name" value="DNA-BINDING PROTEIN-RELATED-RELATED"/>
    <property type="match status" value="1"/>
</dbReference>
<name>A0A086YAP1_9RHOB</name>